<protein>
    <submittedName>
        <fullName evidence="4">GNAT family N-acetyltransferase</fullName>
    </submittedName>
</protein>
<gene>
    <name evidence="4" type="ORF">FJZ47_11910</name>
</gene>
<dbReference type="EMBL" id="VGLS01000338">
    <property type="protein sequence ID" value="MBM3224491.1"/>
    <property type="molecule type" value="Genomic_DNA"/>
</dbReference>
<dbReference type="InterPro" id="IPR050832">
    <property type="entry name" value="Bact_Acetyltransf"/>
</dbReference>
<sequence>MRDGAQNIFAGLEGWTWCGSCYIRLVWVHEDLRGQGVGSALLQAAEQGARARGCQLMVLESFSFQAPGFYETLGYETWAILEDHPHHHRHHYLRKRLV</sequence>
<dbReference type="PROSITE" id="PS51186">
    <property type="entry name" value="GNAT"/>
    <property type="match status" value="1"/>
</dbReference>
<dbReference type="SUPFAM" id="SSF55729">
    <property type="entry name" value="Acyl-CoA N-acyltransferases (Nat)"/>
    <property type="match status" value="1"/>
</dbReference>
<reference evidence="4" key="1">
    <citation type="submission" date="2019-03" db="EMBL/GenBank/DDBJ databases">
        <title>Lake Tanganyika Metagenome-Assembled Genomes (MAGs).</title>
        <authorList>
            <person name="Tran P."/>
        </authorList>
    </citation>
    <scope>NUCLEOTIDE SEQUENCE</scope>
    <source>
        <strain evidence="4">K_DeepCast_65m_m2_066</strain>
    </source>
</reference>
<name>A0A938B2R6_UNCTE</name>
<dbReference type="CDD" id="cd04301">
    <property type="entry name" value="NAT_SF"/>
    <property type="match status" value="1"/>
</dbReference>
<organism evidence="4 5">
    <name type="scientific">Tectimicrobiota bacterium</name>
    <dbReference type="NCBI Taxonomy" id="2528274"/>
    <lineage>
        <taxon>Bacteria</taxon>
        <taxon>Pseudomonadati</taxon>
        <taxon>Nitrospinota/Tectimicrobiota group</taxon>
        <taxon>Candidatus Tectimicrobiota</taxon>
    </lineage>
</organism>
<keyword evidence="2" id="KW-0012">Acyltransferase</keyword>
<dbReference type="GO" id="GO:0016747">
    <property type="term" value="F:acyltransferase activity, transferring groups other than amino-acyl groups"/>
    <property type="evidence" value="ECO:0007669"/>
    <property type="project" value="InterPro"/>
</dbReference>
<dbReference type="Proteomes" id="UP000712673">
    <property type="component" value="Unassembled WGS sequence"/>
</dbReference>
<dbReference type="AlphaFoldDB" id="A0A938B2R6"/>
<dbReference type="Gene3D" id="3.40.630.30">
    <property type="match status" value="1"/>
</dbReference>
<keyword evidence="1" id="KW-0808">Transferase</keyword>
<dbReference type="InterPro" id="IPR016181">
    <property type="entry name" value="Acyl_CoA_acyltransferase"/>
</dbReference>
<accession>A0A938B2R6</accession>
<feature type="domain" description="N-acetyltransferase" evidence="3">
    <location>
        <begin position="1"/>
        <end position="98"/>
    </location>
</feature>
<evidence type="ECO:0000256" key="2">
    <source>
        <dbReference type="ARBA" id="ARBA00023315"/>
    </source>
</evidence>
<evidence type="ECO:0000313" key="5">
    <source>
        <dbReference type="Proteomes" id="UP000712673"/>
    </source>
</evidence>
<dbReference type="InterPro" id="IPR000182">
    <property type="entry name" value="GNAT_dom"/>
</dbReference>
<proteinExistence type="predicted"/>
<dbReference type="Pfam" id="PF13508">
    <property type="entry name" value="Acetyltransf_7"/>
    <property type="match status" value="1"/>
</dbReference>
<evidence type="ECO:0000256" key="1">
    <source>
        <dbReference type="ARBA" id="ARBA00022679"/>
    </source>
</evidence>
<comment type="caution">
    <text evidence="4">The sequence shown here is derived from an EMBL/GenBank/DDBJ whole genome shotgun (WGS) entry which is preliminary data.</text>
</comment>
<evidence type="ECO:0000259" key="3">
    <source>
        <dbReference type="PROSITE" id="PS51186"/>
    </source>
</evidence>
<evidence type="ECO:0000313" key="4">
    <source>
        <dbReference type="EMBL" id="MBM3224491.1"/>
    </source>
</evidence>
<dbReference type="PANTHER" id="PTHR43877">
    <property type="entry name" value="AMINOALKYLPHOSPHONATE N-ACETYLTRANSFERASE-RELATED-RELATED"/>
    <property type="match status" value="1"/>
</dbReference>